<dbReference type="GeneID" id="109421012"/>
<dbReference type="Proteomes" id="UP000069940">
    <property type="component" value="Unassembled WGS sequence"/>
</dbReference>
<evidence type="ECO:0000256" key="1">
    <source>
        <dbReference type="ARBA" id="ARBA00004651"/>
    </source>
</evidence>
<feature type="transmembrane region" description="Helical" evidence="10">
    <location>
        <begin position="32"/>
        <end position="51"/>
    </location>
</feature>
<evidence type="ECO:0000256" key="6">
    <source>
        <dbReference type="ARBA" id="ARBA00022989"/>
    </source>
</evidence>
<comment type="similarity">
    <text evidence="10">Belongs to the insect chemoreceptor superfamily. Heteromeric odorant receptor channel (TC 1.A.69) family.</text>
</comment>
<keyword evidence="5 10" id="KW-0552">Olfaction</keyword>
<feature type="transmembrane region" description="Helical" evidence="10">
    <location>
        <begin position="92"/>
        <end position="114"/>
    </location>
</feature>
<keyword evidence="2" id="KW-1003">Cell membrane</keyword>
<evidence type="ECO:0000256" key="4">
    <source>
        <dbReference type="ARBA" id="ARBA00022692"/>
    </source>
</evidence>
<feature type="transmembrane region" description="Helical" evidence="10">
    <location>
        <begin position="264"/>
        <end position="281"/>
    </location>
</feature>
<keyword evidence="4 10" id="KW-0812">Transmembrane</keyword>
<evidence type="ECO:0000256" key="10">
    <source>
        <dbReference type="RuleBase" id="RU351113"/>
    </source>
</evidence>
<dbReference type="EnsemblMetazoa" id="AALFPA23_019417.R28552">
    <property type="protein sequence ID" value="AALFPA23_019417.P28552"/>
    <property type="gene ID" value="AALFPA23_019417"/>
</dbReference>
<evidence type="ECO:0000256" key="9">
    <source>
        <dbReference type="ARBA" id="ARBA00023224"/>
    </source>
</evidence>
<feature type="transmembrane region" description="Helical" evidence="10">
    <location>
        <begin position="237"/>
        <end position="257"/>
    </location>
</feature>
<keyword evidence="8 10" id="KW-0675">Receptor</keyword>
<evidence type="ECO:0000313" key="12">
    <source>
        <dbReference type="Proteomes" id="UP000069940"/>
    </source>
</evidence>
<feature type="transmembrane region" description="Helical" evidence="10">
    <location>
        <begin position="135"/>
        <end position="162"/>
    </location>
</feature>
<proteinExistence type="inferred from homology"/>
<feature type="transmembrane region" description="Helical" evidence="10">
    <location>
        <begin position="345"/>
        <end position="365"/>
    </location>
</feature>
<dbReference type="RefSeq" id="XP_062706574.1">
    <property type="nucleotide sequence ID" value="XM_062850590.1"/>
</dbReference>
<reference evidence="12" key="1">
    <citation type="journal article" date="2015" name="Proc. Natl. Acad. Sci. U.S.A.">
        <title>Genome sequence of the Asian Tiger mosquito, Aedes albopictus, reveals insights into its biology, genetics, and evolution.</title>
        <authorList>
            <person name="Chen X.G."/>
            <person name="Jiang X."/>
            <person name="Gu J."/>
            <person name="Xu M."/>
            <person name="Wu Y."/>
            <person name="Deng Y."/>
            <person name="Zhang C."/>
            <person name="Bonizzoni M."/>
            <person name="Dermauw W."/>
            <person name="Vontas J."/>
            <person name="Armbruster P."/>
            <person name="Huang X."/>
            <person name="Yang Y."/>
            <person name="Zhang H."/>
            <person name="He W."/>
            <person name="Peng H."/>
            <person name="Liu Y."/>
            <person name="Wu K."/>
            <person name="Chen J."/>
            <person name="Lirakis M."/>
            <person name="Topalis P."/>
            <person name="Van Leeuwen T."/>
            <person name="Hall A.B."/>
            <person name="Jiang X."/>
            <person name="Thorpe C."/>
            <person name="Mueller R.L."/>
            <person name="Sun C."/>
            <person name="Waterhouse R.M."/>
            <person name="Yan G."/>
            <person name="Tu Z.J."/>
            <person name="Fang X."/>
            <person name="James A.A."/>
        </authorList>
    </citation>
    <scope>NUCLEOTIDE SEQUENCE [LARGE SCALE GENOMIC DNA]</scope>
    <source>
        <strain evidence="12">Foshan</strain>
    </source>
</reference>
<evidence type="ECO:0000256" key="7">
    <source>
        <dbReference type="ARBA" id="ARBA00023136"/>
    </source>
</evidence>
<comment type="subcellular location">
    <subcellularLocation>
        <location evidence="1 10">Cell membrane</location>
        <topology evidence="1 10">Multi-pass membrane protein</topology>
    </subcellularLocation>
</comment>
<evidence type="ECO:0000256" key="2">
    <source>
        <dbReference type="ARBA" id="ARBA00022475"/>
    </source>
</evidence>
<sequence>MDGHRNLRWIIVLVLLFTPLILIIIRMTRETTVLMLGYCIISFMAYLLVAFKMTVVRLTFPKAQILIDYFNAHVFHRDDPVSYRLRRKTYFITWKIFFSVGAFNVCYVVAFMALTNPTSSYVGIGESEVSWYHMALIQAAAVFSLLHHGIYATSILVVSFLMHWFQTELEILAKAFAKIFHDKPPIALRKSEKRRTVYVNKEEILWTGIERRLIYCISRHGEVMELVGVLRQIVEPIFLGLGFYIVTTISTLIFVMIKDHAFNYLGLIHVVVTIIEFYYYAHLVDDLDEKNNLIAIALYQQDWHGQMKYKLTLEKHYRSVKTMMMIVIMHSQKPFRFTCGGLYKMSVPVFTTMIETLYFAVTFMMRTIKIQR</sequence>
<dbReference type="PANTHER" id="PTHR21137:SF35">
    <property type="entry name" value="ODORANT RECEPTOR 19A-RELATED"/>
    <property type="match status" value="1"/>
</dbReference>
<evidence type="ECO:0000256" key="8">
    <source>
        <dbReference type="ARBA" id="ARBA00023170"/>
    </source>
</evidence>
<evidence type="ECO:0000313" key="11">
    <source>
        <dbReference type="EnsemblMetazoa" id="AALFPA23_019417.P28552"/>
    </source>
</evidence>
<dbReference type="Pfam" id="PF02949">
    <property type="entry name" value="7tm_6"/>
    <property type="match status" value="1"/>
</dbReference>
<evidence type="ECO:0000256" key="3">
    <source>
        <dbReference type="ARBA" id="ARBA00022606"/>
    </source>
</evidence>
<keyword evidence="3 10" id="KW-0716">Sensory transduction</keyword>
<keyword evidence="6 10" id="KW-1133">Transmembrane helix</keyword>
<keyword evidence="7 10" id="KW-0472">Membrane</keyword>
<protein>
    <recommendedName>
        <fullName evidence="10">Odorant receptor</fullName>
    </recommendedName>
</protein>
<feature type="transmembrane region" description="Helical" evidence="10">
    <location>
        <begin position="6"/>
        <end position="25"/>
    </location>
</feature>
<organism evidence="11 12">
    <name type="scientific">Aedes albopictus</name>
    <name type="common">Asian tiger mosquito</name>
    <name type="synonym">Stegomyia albopicta</name>
    <dbReference type="NCBI Taxonomy" id="7160"/>
    <lineage>
        <taxon>Eukaryota</taxon>
        <taxon>Metazoa</taxon>
        <taxon>Ecdysozoa</taxon>
        <taxon>Arthropoda</taxon>
        <taxon>Hexapoda</taxon>
        <taxon>Insecta</taxon>
        <taxon>Pterygota</taxon>
        <taxon>Neoptera</taxon>
        <taxon>Endopterygota</taxon>
        <taxon>Diptera</taxon>
        <taxon>Nematocera</taxon>
        <taxon>Culicoidea</taxon>
        <taxon>Culicidae</taxon>
        <taxon>Culicinae</taxon>
        <taxon>Aedini</taxon>
        <taxon>Aedes</taxon>
        <taxon>Stegomyia</taxon>
    </lineage>
</organism>
<reference evidence="11" key="2">
    <citation type="submission" date="2025-05" db="UniProtKB">
        <authorList>
            <consortium name="EnsemblMetazoa"/>
        </authorList>
    </citation>
    <scope>IDENTIFICATION</scope>
    <source>
        <strain evidence="11">Foshan</strain>
    </source>
</reference>
<dbReference type="InterPro" id="IPR004117">
    <property type="entry name" value="7tm6_olfct_rcpt"/>
</dbReference>
<evidence type="ECO:0000256" key="5">
    <source>
        <dbReference type="ARBA" id="ARBA00022725"/>
    </source>
</evidence>
<keyword evidence="12" id="KW-1185">Reference proteome</keyword>
<name>A0ABM1ZKP1_AEDAL</name>
<accession>A0ABM1ZKP1</accession>
<dbReference type="PANTHER" id="PTHR21137">
    <property type="entry name" value="ODORANT RECEPTOR"/>
    <property type="match status" value="1"/>
</dbReference>
<keyword evidence="9 10" id="KW-0807">Transducer</keyword>